<dbReference type="RefSeq" id="XP_024946941.1">
    <property type="nucleotide sequence ID" value="XM_025091173.1"/>
</dbReference>
<protein>
    <submittedName>
        <fullName evidence="3">Uncharacterized protein LOC107273899</fullName>
    </submittedName>
</protein>
<evidence type="ECO:0000313" key="3">
    <source>
        <dbReference type="RefSeq" id="XP_024946941.1"/>
    </source>
</evidence>
<feature type="compositionally biased region" description="Low complexity" evidence="1">
    <location>
        <begin position="69"/>
        <end position="78"/>
    </location>
</feature>
<keyword evidence="2" id="KW-1185">Reference proteome</keyword>
<proteinExistence type="predicted"/>
<evidence type="ECO:0000313" key="2">
    <source>
        <dbReference type="Proteomes" id="UP000694920"/>
    </source>
</evidence>
<dbReference type="GeneID" id="107273899"/>
<evidence type="ECO:0000256" key="1">
    <source>
        <dbReference type="SAM" id="MobiDB-lite"/>
    </source>
</evidence>
<feature type="region of interest" description="Disordered" evidence="1">
    <location>
        <begin position="117"/>
        <end position="140"/>
    </location>
</feature>
<accession>A0AAJ7W707</accession>
<organism evidence="2 3">
    <name type="scientific">Cephus cinctus</name>
    <name type="common">Wheat stem sawfly</name>
    <dbReference type="NCBI Taxonomy" id="211228"/>
    <lineage>
        <taxon>Eukaryota</taxon>
        <taxon>Metazoa</taxon>
        <taxon>Ecdysozoa</taxon>
        <taxon>Arthropoda</taxon>
        <taxon>Hexapoda</taxon>
        <taxon>Insecta</taxon>
        <taxon>Pterygota</taxon>
        <taxon>Neoptera</taxon>
        <taxon>Endopterygota</taxon>
        <taxon>Hymenoptera</taxon>
        <taxon>Cephoidea</taxon>
        <taxon>Cephidae</taxon>
        <taxon>Cephus</taxon>
    </lineage>
</organism>
<dbReference type="KEGG" id="ccin:107273899"/>
<gene>
    <name evidence="3" type="primary">LOC107273899</name>
</gene>
<dbReference type="Proteomes" id="UP000694920">
    <property type="component" value="Unplaced"/>
</dbReference>
<feature type="region of interest" description="Disordered" evidence="1">
    <location>
        <begin position="69"/>
        <end position="88"/>
    </location>
</feature>
<reference evidence="3" key="1">
    <citation type="submission" date="2025-08" db="UniProtKB">
        <authorList>
            <consortium name="RefSeq"/>
        </authorList>
    </citation>
    <scope>IDENTIFICATION</scope>
</reference>
<sequence length="165" mass="18316">MPEYFAGCLNSLMVPVQSHNSSLYGRAATVLSRPVGQCGGGKPFSSVVMRTAAEWGNGGAACIVGAAARGRRQNGASRPRVPDRSHQKGTRLCLYEGWNIPRRPETVYRRLFLRKKRSKKTREEKRKKKKPESRVEPTSCQHAVCCIRKECATPAPSKFKDSIPT</sequence>
<name>A0AAJ7W707_CEPCN</name>
<feature type="compositionally biased region" description="Basic residues" evidence="1">
    <location>
        <begin position="117"/>
        <end position="131"/>
    </location>
</feature>
<dbReference type="AlphaFoldDB" id="A0AAJ7W707"/>